<dbReference type="EMBL" id="CACRSY010000012">
    <property type="protein sequence ID" value="VYT08282.1"/>
    <property type="molecule type" value="Genomic_DNA"/>
</dbReference>
<dbReference type="RefSeq" id="WP_156342386.1">
    <property type="nucleotide sequence ID" value="NZ_CACRSY010000012.1"/>
</dbReference>
<dbReference type="Gene3D" id="1.10.275.10">
    <property type="entry name" value="Fumarase/aspartase (N-terminal domain)"/>
    <property type="match status" value="1"/>
</dbReference>
<evidence type="ECO:0000313" key="2">
    <source>
        <dbReference type="EMBL" id="VYT08282.1"/>
    </source>
</evidence>
<keyword evidence="1 2" id="KW-0456">Lyase</keyword>
<dbReference type="NCBIfam" id="NF006871">
    <property type="entry name" value="PRK09367.1"/>
    <property type="match status" value="1"/>
</dbReference>
<reference evidence="2" key="1">
    <citation type="submission" date="2019-11" db="EMBL/GenBank/DDBJ databases">
        <authorList>
            <person name="Feng L."/>
        </authorList>
    </citation>
    <scope>NUCLEOTIDE SEQUENCE</scope>
    <source>
        <strain evidence="2">BhanseniiLFYP23</strain>
    </source>
</reference>
<dbReference type="InterPro" id="IPR001106">
    <property type="entry name" value="Aromatic_Lyase"/>
</dbReference>
<dbReference type="EC" id="4.3.1.3" evidence="2"/>
<sequence length="513" mass="56649">MENSKNIKKVELGNPIHLEEFVAVARYGAEVVFSEEYCRRVKRSRTLVEKWVEEERVMYGVTTGFGALCTKAIGKEETAQLQENIILTHAVSVGEPLREEGVRGIILMVLQNLGRGNSGVRLEILEMYREFLNKGITPKVPEAGSVGYLALEAHTALVLLGKGEAWYQGELLLGEEALKRAGMKPMELSSKEGLALVSGTTSPTALGALALYDMLQAAKTADIIGALTVETLKGVMNAFDERVMKVRPHGEQAKVAENIRKILKNSKVIKKYQGSRVQDALSLRCMPQLHGASRKTLEDARRTLEIEMNSCCDNPIIWSEPGEEDVISACNADSSYVGLEMDSASIAACTLGKMSERRNNRIIDENLSGYPWFCISQPGLNSGLMIPQYTQAGLLNEMRVLCSPATIDNTPTCGNQEDYVAMGYFACRKAATVAEKLEYILAIELLSDYEAQQFQDKDVEVSSVSKAVYSELKMTVPVMEKDMILHPHIEHIRKLIHSGRILEIAESIVGSLK</sequence>
<dbReference type="InterPro" id="IPR024083">
    <property type="entry name" value="Fumarase/histidase_N"/>
</dbReference>
<dbReference type="AlphaFoldDB" id="A0A6N2TUE6"/>
<gene>
    <name evidence="2" type="primary">hutH_1</name>
    <name evidence="2" type="ORF">BHLFYP23_00078</name>
</gene>
<proteinExistence type="predicted"/>
<protein>
    <submittedName>
        <fullName evidence="2">Histidine ammonia-lyase</fullName>
        <ecNumber evidence="2">4.3.1.3</ecNumber>
    </submittedName>
</protein>
<organism evidence="2">
    <name type="scientific">Blautia hansenii</name>
    <name type="common">Ruminococcus hansenii</name>
    <dbReference type="NCBI Taxonomy" id="1322"/>
    <lineage>
        <taxon>Bacteria</taxon>
        <taxon>Bacillati</taxon>
        <taxon>Bacillota</taxon>
        <taxon>Clostridia</taxon>
        <taxon>Lachnospirales</taxon>
        <taxon>Lachnospiraceae</taxon>
        <taxon>Blautia</taxon>
    </lineage>
</organism>
<dbReference type="SUPFAM" id="SSF48557">
    <property type="entry name" value="L-aspartase-like"/>
    <property type="match status" value="1"/>
</dbReference>
<dbReference type="InterPro" id="IPR008948">
    <property type="entry name" value="L-Aspartase-like"/>
</dbReference>
<dbReference type="Pfam" id="PF00221">
    <property type="entry name" value="Lyase_aromatic"/>
    <property type="match status" value="1"/>
</dbReference>
<accession>A0A6N2TUE6</accession>
<dbReference type="CDD" id="cd00332">
    <property type="entry name" value="PAL-HAL"/>
    <property type="match status" value="1"/>
</dbReference>
<name>A0A6N2TUE6_BLAHA</name>
<evidence type="ECO:0000256" key="1">
    <source>
        <dbReference type="ARBA" id="ARBA00023239"/>
    </source>
</evidence>
<dbReference type="PANTHER" id="PTHR10362">
    <property type="entry name" value="HISTIDINE AMMONIA-LYASE"/>
    <property type="match status" value="1"/>
</dbReference>
<dbReference type="FunFam" id="1.10.275.10:FF:000005">
    <property type="entry name" value="Histidine ammonia-lyase"/>
    <property type="match status" value="1"/>
</dbReference>
<dbReference type="GO" id="GO:0004397">
    <property type="term" value="F:histidine ammonia-lyase activity"/>
    <property type="evidence" value="ECO:0007669"/>
    <property type="project" value="UniProtKB-EC"/>
</dbReference>
<dbReference type="Gene3D" id="1.20.200.10">
    <property type="entry name" value="Fumarase/aspartase (Central domain)"/>
    <property type="match status" value="1"/>
</dbReference>